<sequence length="261" mass="28993">MDAQTTTDTDHLIATFFGGSEIKVWSYLTTILGDMAPNPGDEVSGLVLSALTERIGIKPQAMRVALHRLKNDGWITARREGRQSRYSLSETGLRQTHAASHRIYAPQIDPVSRWHVIIAKQPGIPSQDQLPLAPNIFLGSGHAPQGDATFCIEFNRDTIPPWVVDATELDGLKQAYANLKRFLSAMQPLLENADRLPPLDAATIRLLTVHEWRRVLLRHAPLVETLFGQDWGITQCRNECAAVFKHLPRHTGAELAQAIST</sequence>
<dbReference type="Gene3D" id="3.30.70.2670">
    <property type="match status" value="1"/>
</dbReference>
<keyword evidence="4" id="KW-1185">Reference proteome</keyword>
<evidence type="ECO:0000313" key="4">
    <source>
        <dbReference type="Proteomes" id="UP000202922"/>
    </source>
</evidence>
<evidence type="ECO:0000313" key="3">
    <source>
        <dbReference type="EMBL" id="SMX51090.1"/>
    </source>
</evidence>
<protein>
    <submittedName>
        <fullName evidence="3">Transcriptional repressor PaaX</fullName>
    </submittedName>
</protein>
<proteinExistence type="predicted"/>
<name>A0A238L8E3_9RHOB</name>
<dbReference type="GO" id="GO:0006351">
    <property type="term" value="P:DNA-templated transcription"/>
    <property type="evidence" value="ECO:0007669"/>
    <property type="project" value="InterPro"/>
</dbReference>
<dbReference type="AlphaFoldDB" id="A0A238L8E3"/>
<dbReference type="InterPro" id="IPR036388">
    <property type="entry name" value="WH-like_DNA-bd_sf"/>
</dbReference>
<dbReference type="EMBL" id="FXYE01000004">
    <property type="protein sequence ID" value="SMX51090.1"/>
    <property type="molecule type" value="Genomic_DNA"/>
</dbReference>
<dbReference type="GO" id="GO:0006355">
    <property type="term" value="P:regulation of DNA-templated transcription"/>
    <property type="evidence" value="ECO:0007669"/>
    <property type="project" value="UniProtKB-ARBA"/>
</dbReference>
<feature type="domain" description="Transcriptional repressor PaaX-like N-terminal" evidence="1">
    <location>
        <begin position="26"/>
        <end position="92"/>
    </location>
</feature>
<dbReference type="InterPro" id="IPR012906">
    <property type="entry name" value="PaaX-like_N"/>
</dbReference>
<dbReference type="OrthoDB" id="2270427at2"/>
<organism evidence="3 4">
    <name type="scientific">Actibacterium lipolyticum</name>
    <dbReference type="NCBI Taxonomy" id="1524263"/>
    <lineage>
        <taxon>Bacteria</taxon>
        <taxon>Pseudomonadati</taxon>
        <taxon>Pseudomonadota</taxon>
        <taxon>Alphaproteobacteria</taxon>
        <taxon>Rhodobacterales</taxon>
        <taxon>Roseobacteraceae</taxon>
        <taxon>Actibacterium</taxon>
    </lineage>
</organism>
<reference evidence="4" key="1">
    <citation type="submission" date="2017-05" db="EMBL/GenBank/DDBJ databases">
        <authorList>
            <person name="Rodrigo-Torres L."/>
            <person name="Arahal R. D."/>
            <person name="Lucena T."/>
        </authorList>
    </citation>
    <scope>NUCLEOTIDE SEQUENCE [LARGE SCALE GENOMIC DNA]</scope>
    <source>
        <strain evidence="4">CECT 8621</strain>
    </source>
</reference>
<gene>
    <name evidence="3" type="primary">paaX</name>
    <name evidence="3" type="ORF">COL8621_03620</name>
</gene>
<accession>A0A238L8E3</accession>
<dbReference type="PANTHER" id="PTHR30319">
    <property type="entry name" value="PHENYLACETIC ACID REGULATOR-RELATED TRANSCRIPTIONAL REPRESSOR"/>
    <property type="match status" value="1"/>
</dbReference>
<dbReference type="RefSeq" id="WP_093968786.1">
    <property type="nucleotide sequence ID" value="NZ_FXYE01000004.1"/>
</dbReference>
<dbReference type="PANTHER" id="PTHR30319:SF1">
    <property type="entry name" value="TRANSCRIPTIONAL REPRESSOR PAAX"/>
    <property type="match status" value="1"/>
</dbReference>
<feature type="domain" description="Transcriptional repressor PaaX-like C-terminal" evidence="2">
    <location>
        <begin position="169"/>
        <end position="248"/>
    </location>
</feature>
<dbReference type="SUPFAM" id="SSF46785">
    <property type="entry name" value="Winged helix' DNA-binding domain"/>
    <property type="match status" value="1"/>
</dbReference>
<dbReference type="InterPro" id="IPR011965">
    <property type="entry name" value="PaaX_trns_reg"/>
</dbReference>
<dbReference type="Proteomes" id="UP000202922">
    <property type="component" value="Unassembled WGS sequence"/>
</dbReference>
<dbReference type="InterPro" id="IPR036390">
    <property type="entry name" value="WH_DNA-bd_sf"/>
</dbReference>
<dbReference type="Pfam" id="PF07848">
    <property type="entry name" value="PaaX"/>
    <property type="match status" value="1"/>
</dbReference>
<evidence type="ECO:0000259" key="2">
    <source>
        <dbReference type="Pfam" id="PF08223"/>
    </source>
</evidence>
<dbReference type="InterPro" id="IPR013225">
    <property type="entry name" value="PaaX_C"/>
</dbReference>
<dbReference type="Pfam" id="PF08223">
    <property type="entry name" value="PaaX_C"/>
    <property type="match status" value="1"/>
</dbReference>
<evidence type="ECO:0000259" key="1">
    <source>
        <dbReference type="Pfam" id="PF07848"/>
    </source>
</evidence>
<dbReference type="Gene3D" id="1.20.58.1460">
    <property type="match status" value="1"/>
</dbReference>
<dbReference type="PIRSF" id="PIRSF020623">
    <property type="entry name" value="PaaX"/>
    <property type="match status" value="1"/>
</dbReference>
<dbReference type="InterPro" id="IPR011991">
    <property type="entry name" value="ArsR-like_HTH"/>
</dbReference>
<dbReference type="CDD" id="cd00090">
    <property type="entry name" value="HTH_ARSR"/>
    <property type="match status" value="1"/>
</dbReference>
<dbReference type="Gene3D" id="1.10.10.10">
    <property type="entry name" value="Winged helix-like DNA-binding domain superfamily/Winged helix DNA-binding domain"/>
    <property type="match status" value="1"/>
</dbReference>